<dbReference type="Pfam" id="PF24073">
    <property type="entry name" value="DUF7365"/>
    <property type="match status" value="1"/>
</dbReference>
<keyword evidence="5" id="KW-1185">Reference proteome</keyword>
<dbReference type="EMBL" id="JANUXX010000005">
    <property type="protein sequence ID" value="MCS4488369.1"/>
    <property type="molecule type" value="Genomic_DNA"/>
</dbReference>
<reference evidence="4 5" key="1">
    <citation type="journal article" date="2023" name="Int. J. Syst. Evol. Microbiol.">
        <title>Streptococcus sciuri sp. nov., Staphylococcus marylandisciuri sp. nov. and Staphylococcus americanisciuri sp. nov., isolated from faeces of eastern grey squirrel (Sciurus carolinensis).</title>
        <authorList>
            <person name="Volokhov D.V."/>
            <person name="Zagorodnyaya T.A."/>
            <person name="Furtak V.A."/>
            <person name="Nattanmai G."/>
            <person name="Randall L."/>
            <person name="Jose S."/>
            <person name="Gao Y."/>
            <person name="Eisenberg T."/>
            <person name="Delmonte P."/>
            <person name="Blom J."/>
            <person name="Mitchell K.K."/>
        </authorList>
    </citation>
    <scope>NUCLEOTIDE SEQUENCE [LARGE SCALE GENOMIC DNA]</scope>
    <source>
        <strain evidence="4 5">SQ9-PEA</strain>
    </source>
</reference>
<evidence type="ECO:0000256" key="1">
    <source>
        <dbReference type="SAM" id="Coils"/>
    </source>
</evidence>
<sequence>MAERELMHWLVVVVLPIVVSGTSLALLIRGNMARLEHRLTNLEAECKYQREKLSDHAIVLDKYGNEQKAMMAMIEQIKHLSENMKEVRSDIKTINEKLQEGYHAH</sequence>
<evidence type="ECO:0000259" key="3">
    <source>
        <dbReference type="Pfam" id="PF24073"/>
    </source>
</evidence>
<comment type="caution">
    <text evidence="4">The sequence shown here is derived from an EMBL/GenBank/DDBJ whole genome shotgun (WGS) entry which is preliminary data.</text>
</comment>
<dbReference type="InterPro" id="IPR055789">
    <property type="entry name" value="DUF7365"/>
</dbReference>
<keyword evidence="2" id="KW-1133">Transmembrane helix</keyword>
<evidence type="ECO:0000313" key="4">
    <source>
        <dbReference type="EMBL" id="MCS4488369.1"/>
    </source>
</evidence>
<name>A0ABT2F7I3_9STRE</name>
<feature type="domain" description="DUF7365" evidence="3">
    <location>
        <begin position="2"/>
        <end position="97"/>
    </location>
</feature>
<keyword evidence="1" id="KW-0175">Coiled coil</keyword>
<gene>
    <name evidence="4" type="ORF">NXS10_05285</name>
</gene>
<proteinExistence type="predicted"/>
<organism evidence="4 5">
    <name type="scientific">Streptococcus sciuri</name>
    <dbReference type="NCBI Taxonomy" id="2973939"/>
    <lineage>
        <taxon>Bacteria</taxon>
        <taxon>Bacillati</taxon>
        <taxon>Bacillota</taxon>
        <taxon>Bacilli</taxon>
        <taxon>Lactobacillales</taxon>
        <taxon>Streptococcaceae</taxon>
        <taxon>Streptococcus</taxon>
    </lineage>
</organism>
<dbReference type="RefSeq" id="WP_259138462.1">
    <property type="nucleotide sequence ID" value="NZ_JANUXX010000005.1"/>
</dbReference>
<evidence type="ECO:0000256" key="2">
    <source>
        <dbReference type="SAM" id="Phobius"/>
    </source>
</evidence>
<protein>
    <recommendedName>
        <fullName evidence="3">DUF7365 domain-containing protein</fullName>
    </recommendedName>
</protein>
<keyword evidence="2" id="KW-0812">Transmembrane</keyword>
<accession>A0ABT2F7I3</accession>
<evidence type="ECO:0000313" key="5">
    <source>
        <dbReference type="Proteomes" id="UP001206548"/>
    </source>
</evidence>
<feature type="transmembrane region" description="Helical" evidence="2">
    <location>
        <begin position="6"/>
        <end position="28"/>
    </location>
</feature>
<keyword evidence="2" id="KW-0472">Membrane</keyword>
<dbReference type="Proteomes" id="UP001206548">
    <property type="component" value="Unassembled WGS sequence"/>
</dbReference>
<feature type="coiled-coil region" evidence="1">
    <location>
        <begin position="25"/>
        <end position="97"/>
    </location>
</feature>